<reference evidence="1" key="2">
    <citation type="journal article" date="2015" name="Fish Shellfish Immunol.">
        <title>Early steps in the European eel (Anguilla anguilla)-Vibrio vulnificus interaction in the gills: Role of the RtxA13 toxin.</title>
        <authorList>
            <person name="Callol A."/>
            <person name="Pajuelo D."/>
            <person name="Ebbesson L."/>
            <person name="Teles M."/>
            <person name="MacKenzie S."/>
            <person name="Amaro C."/>
        </authorList>
    </citation>
    <scope>NUCLEOTIDE SEQUENCE</scope>
</reference>
<reference evidence="1" key="1">
    <citation type="submission" date="2014-11" db="EMBL/GenBank/DDBJ databases">
        <authorList>
            <person name="Amaro Gonzalez C."/>
        </authorList>
    </citation>
    <scope>NUCLEOTIDE SEQUENCE</scope>
</reference>
<proteinExistence type="predicted"/>
<evidence type="ECO:0000313" key="1">
    <source>
        <dbReference type="EMBL" id="JAH15959.1"/>
    </source>
</evidence>
<protein>
    <submittedName>
        <fullName evidence="1">Uncharacterized protein</fullName>
    </submittedName>
</protein>
<name>A0A0E9QGQ5_ANGAN</name>
<sequence length="135" mass="15309">MCSVLCIAYDLCLSEDFHGKYLPRLGTLHFSYLENLAIASFPQHSQQLKAFWANALTVPVHTGTSQLHFFCLSRISFFHRNVTLVLLCITDVFRLQVNVEYPGHSSSVIQNDTILPVASVLVRECLAMIVSRYLF</sequence>
<organism evidence="1">
    <name type="scientific">Anguilla anguilla</name>
    <name type="common">European freshwater eel</name>
    <name type="synonym">Muraena anguilla</name>
    <dbReference type="NCBI Taxonomy" id="7936"/>
    <lineage>
        <taxon>Eukaryota</taxon>
        <taxon>Metazoa</taxon>
        <taxon>Chordata</taxon>
        <taxon>Craniata</taxon>
        <taxon>Vertebrata</taxon>
        <taxon>Euteleostomi</taxon>
        <taxon>Actinopterygii</taxon>
        <taxon>Neopterygii</taxon>
        <taxon>Teleostei</taxon>
        <taxon>Anguilliformes</taxon>
        <taxon>Anguillidae</taxon>
        <taxon>Anguilla</taxon>
    </lineage>
</organism>
<dbReference type="AlphaFoldDB" id="A0A0E9QGQ5"/>
<dbReference type="EMBL" id="GBXM01092618">
    <property type="protein sequence ID" value="JAH15959.1"/>
    <property type="molecule type" value="Transcribed_RNA"/>
</dbReference>
<accession>A0A0E9QGQ5</accession>